<organism evidence="1 2">
    <name type="scientific">Meishania litoralis</name>
    <dbReference type="NCBI Taxonomy" id="3434685"/>
    <lineage>
        <taxon>Bacteria</taxon>
        <taxon>Pseudomonadati</taxon>
        <taxon>Bacteroidota</taxon>
        <taxon>Flavobacteriia</taxon>
        <taxon>Flavobacteriales</taxon>
        <taxon>Flavobacteriaceae</taxon>
        <taxon>Meishania</taxon>
    </lineage>
</organism>
<dbReference type="EC" id="2.1.1.222" evidence="1"/>
<dbReference type="EC" id="2.1.1.64" evidence="1"/>
<keyword evidence="1" id="KW-0489">Methyltransferase</keyword>
<sequence length="218" mass="25301">MTSVKEHCCGADLFFDRKTAEKQYRHYLKNGPSRVTAKIIQQLTRQTIEGKSLLDVGGGIGALQWWFLQRGGSKTISIDASSGYLRQAEEHAAKNGWETKTHFILGDYTEVYSQVDRPDYITLDKVVCCYPEFKEILEISCQQARTYVALSYPIDGMISRIISWFGTLFIRFKNNSFRPYVHSVNQIRQVFEQQGYKRVSHALAFPWHIEIYRRVEDI</sequence>
<reference evidence="1" key="1">
    <citation type="submission" date="2024-09" db="EMBL/GenBank/DDBJ databases">
        <authorList>
            <person name="Liu J."/>
        </authorList>
    </citation>
    <scope>NUCLEOTIDE SEQUENCE</scope>
    <source>
        <strain evidence="1">NBU2967</strain>
    </source>
</reference>
<gene>
    <name evidence="1" type="ORF">ACEZ3G_13515</name>
</gene>
<evidence type="ECO:0000313" key="2">
    <source>
        <dbReference type="Proteomes" id="UP001595191"/>
    </source>
</evidence>
<keyword evidence="2" id="KW-1185">Reference proteome</keyword>
<name>A0ACC7LL68_9FLAO</name>
<keyword evidence="1" id="KW-0808">Transferase</keyword>
<proteinExistence type="predicted"/>
<evidence type="ECO:0000313" key="1">
    <source>
        <dbReference type="EMBL" id="MFH6604503.1"/>
    </source>
</evidence>
<dbReference type="EMBL" id="JBHFPV010000002">
    <property type="protein sequence ID" value="MFH6604503.1"/>
    <property type="molecule type" value="Genomic_DNA"/>
</dbReference>
<protein>
    <submittedName>
        <fullName evidence="1">Class I SAM-dependent methyltransferase</fullName>
        <ecNumber evidence="1">2.1.1.222</ecNumber>
        <ecNumber evidence="1">2.1.1.64</ecNumber>
    </submittedName>
</protein>
<comment type="caution">
    <text evidence="1">The sequence shown here is derived from an EMBL/GenBank/DDBJ whole genome shotgun (WGS) entry which is preliminary data.</text>
</comment>
<dbReference type="Proteomes" id="UP001595191">
    <property type="component" value="Unassembled WGS sequence"/>
</dbReference>
<accession>A0ACC7LL68</accession>